<dbReference type="AlphaFoldDB" id="L1K174"/>
<dbReference type="RefSeq" id="XP_005841317.1">
    <property type="nucleotide sequence ID" value="XM_005841260.1"/>
</dbReference>
<organism evidence="1">
    <name type="scientific">Guillardia theta (strain CCMP2712)</name>
    <name type="common">Cryptophyte</name>
    <dbReference type="NCBI Taxonomy" id="905079"/>
    <lineage>
        <taxon>Eukaryota</taxon>
        <taxon>Cryptophyceae</taxon>
        <taxon>Pyrenomonadales</taxon>
        <taxon>Geminigeraceae</taxon>
        <taxon>Guillardia</taxon>
    </lineage>
</organism>
<dbReference type="PaxDb" id="55529-EKX54337"/>
<gene>
    <name evidence="1" type="ORF">GUITHDRAFT_58554</name>
</gene>
<sequence length="82" mass="9616">KIMQDEITTWLDDEWIPRQIHRDIAIRASNTIKESWMREDKEITSILFNVANDLSTFDMRESDVNAWDIANKASDLMLQSMG</sequence>
<name>L1K174_GUITC</name>
<keyword evidence="3" id="KW-1185">Reference proteome</keyword>
<dbReference type="GeneID" id="17311115"/>
<evidence type="ECO:0000313" key="2">
    <source>
        <dbReference type="EnsemblProtists" id="EKX54337"/>
    </source>
</evidence>
<reference evidence="3" key="2">
    <citation type="submission" date="2012-11" db="EMBL/GenBank/DDBJ databases">
        <authorList>
            <person name="Kuo A."/>
            <person name="Curtis B.A."/>
            <person name="Tanifuji G."/>
            <person name="Burki F."/>
            <person name="Gruber A."/>
            <person name="Irimia M."/>
            <person name="Maruyama S."/>
            <person name="Arias M.C."/>
            <person name="Ball S.G."/>
            <person name="Gile G.H."/>
            <person name="Hirakawa Y."/>
            <person name="Hopkins J.F."/>
            <person name="Rensing S.A."/>
            <person name="Schmutz J."/>
            <person name="Symeonidi A."/>
            <person name="Elias M."/>
            <person name="Eveleigh R.J."/>
            <person name="Herman E.K."/>
            <person name="Klute M.J."/>
            <person name="Nakayama T."/>
            <person name="Obornik M."/>
            <person name="Reyes-Prieto A."/>
            <person name="Armbrust E.V."/>
            <person name="Aves S.J."/>
            <person name="Beiko R.G."/>
            <person name="Coutinho P."/>
            <person name="Dacks J.B."/>
            <person name="Durnford D.G."/>
            <person name="Fast N.M."/>
            <person name="Green B.R."/>
            <person name="Grisdale C."/>
            <person name="Hempe F."/>
            <person name="Henrissat B."/>
            <person name="Hoppner M.P."/>
            <person name="Ishida K.-I."/>
            <person name="Kim E."/>
            <person name="Koreny L."/>
            <person name="Kroth P.G."/>
            <person name="Liu Y."/>
            <person name="Malik S.-B."/>
            <person name="Maier U.G."/>
            <person name="McRose D."/>
            <person name="Mock T."/>
            <person name="Neilson J.A."/>
            <person name="Onodera N.T."/>
            <person name="Poole A.M."/>
            <person name="Pritham E.J."/>
            <person name="Richards T.A."/>
            <person name="Rocap G."/>
            <person name="Roy S.W."/>
            <person name="Sarai C."/>
            <person name="Schaack S."/>
            <person name="Shirato S."/>
            <person name="Slamovits C.H."/>
            <person name="Spencer D.F."/>
            <person name="Suzuki S."/>
            <person name="Worden A.Z."/>
            <person name="Zauner S."/>
            <person name="Barry K."/>
            <person name="Bell C."/>
            <person name="Bharti A.K."/>
            <person name="Crow J.A."/>
            <person name="Grimwood J."/>
            <person name="Kramer R."/>
            <person name="Lindquist E."/>
            <person name="Lucas S."/>
            <person name="Salamov A."/>
            <person name="McFadden G.I."/>
            <person name="Lane C.E."/>
            <person name="Keeling P.J."/>
            <person name="Gray M.W."/>
            <person name="Grigoriev I.V."/>
            <person name="Archibald J.M."/>
        </authorList>
    </citation>
    <scope>NUCLEOTIDE SEQUENCE</scope>
    <source>
        <strain evidence="3">CCMP2712</strain>
    </source>
</reference>
<dbReference type="PANTHER" id="PTHR36776">
    <property type="entry name" value="EXPRESSED PROTEIN"/>
    <property type="match status" value="1"/>
</dbReference>
<protein>
    <submittedName>
        <fullName evidence="1 2">Uncharacterized protein</fullName>
    </submittedName>
</protein>
<dbReference type="HOGENOM" id="CLU_2565452_0_0_1"/>
<accession>L1K174</accession>
<evidence type="ECO:0000313" key="3">
    <source>
        <dbReference type="Proteomes" id="UP000011087"/>
    </source>
</evidence>
<dbReference type="PANTHER" id="PTHR36776:SF1">
    <property type="entry name" value="EXPRESSED PROTEIN"/>
    <property type="match status" value="1"/>
</dbReference>
<reference evidence="2" key="3">
    <citation type="submission" date="2016-03" db="UniProtKB">
        <authorList>
            <consortium name="EnsemblProtists"/>
        </authorList>
    </citation>
    <scope>IDENTIFICATION</scope>
</reference>
<dbReference type="EnsemblProtists" id="EKX54337">
    <property type="protein sequence ID" value="EKX54337"/>
    <property type="gene ID" value="GUITHDRAFT_58554"/>
</dbReference>
<dbReference type="EMBL" id="JH992967">
    <property type="protein sequence ID" value="EKX54337.1"/>
    <property type="molecule type" value="Genomic_DNA"/>
</dbReference>
<dbReference type="Proteomes" id="UP000011087">
    <property type="component" value="Unassembled WGS sequence"/>
</dbReference>
<evidence type="ECO:0000313" key="1">
    <source>
        <dbReference type="EMBL" id="EKX54337.1"/>
    </source>
</evidence>
<reference evidence="1 3" key="1">
    <citation type="journal article" date="2012" name="Nature">
        <title>Algal genomes reveal evolutionary mosaicism and the fate of nucleomorphs.</title>
        <authorList>
            <consortium name="DOE Joint Genome Institute"/>
            <person name="Curtis B.A."/>
            <person name="Tanifuji G."/>
            <person name="Burki F."/>
            <person name="Gruber A."/>
            <person name="Irimia M."/>
            <person name="Maruyama S."/>
            <person name="Arias M.C."/>
            <person name="Ball S.G."/>
            <person name="Gile G.H."/>
            <person name="Hirakawa Y."/>
            <person name="Hopkins J.F."/>
            <person name="Kuo A."/>
            <person name="Rensing S.A."/>
            <person name="Schmutz J."/>
            <person name="Symeonidi A."/>
            <person name="Elias M."/>
            <person name="Eveleigh R.J."/>
            <person name="Herman E.K."/>
            <person name="Klute M.J."/>
            <person name="Nakayama T."/>
            <person name="Obornik M."/>
            <person name="Reyes-Prieto A."/>
            <person name="Armbrust E.V."/>
            <person name="Aves S.J."/>
            <person name="Beiko R.G."/>
            <person name="Coutinho P."/>
            <person name="Dacks J.B."/>
            <person name="Durnford D.G."/>
            <person name="Fast N.M."/>
            <person name="Green B.R."/>
            <person name="Grisdale C.J."/>
            <person name="Hempel F."/>
            <person name="Henrissat B."/>
            <person name="Hoppner M.P."/>
            <person name="Ishida K."/>
            <person name="Kim E."/>
            <person name="Koreny L."/>
            <person name="Kroth P.G."/>
            <person name="Liu Y."/>
            <person name="Malik S.B."/>
            <person name="Maier U.G."/>
            <person name="McRose D."/>
            <person name="Mock T."/>
            <person name="Neilson J.A."/>
            <person name="Onodera N.T."/>
            <person name="Poole A.M."/>
            <person name="Pritham E.J."/>
            <person name="Richards T.A."/>
            <person name="Rocap G."/>
            <person name="Roy S.W."/>
            <person name="Sarai C."/>
            <person name="Schaack S."/>
            <person name="Shirato S."/>
            <person name="Slamovits C.H."/>
            <person name="Spencer D.F."/>
            <person name="Suzuki S."/>
            <person name="Worden A.Z."/>
            <person name="Zauner S."/>
            <person name="Barry K."/>
            <person name="Bell C."/>
            <person name="Bharti A.K."/>
            <person name="Crow J.A."/>
            <person name="Grimwood J."/>
            <person name="Kramer R."/>
            <person name="Lindquist E."/>
            <person name="Lucas S."/>
            <person name="Salamov A."/>
            <person name="McFadden G.I."/>
            <person name="Lane C.E."/>
            <person name="Keeling P.J."/>
            <person name="Gray M.W."/>
            <person name="Grigoriev I.V."/>
            <person name="Archibald J.M."/>
        </authorList>
    </citation>
    <scope>NUCLEOTIDE SEQUENCE</scope>
    <source>
        <strain evidence="1 3">CCMP2712</strain>
    </source>
</reference>
<feature type="non-terminal residue" evidence="1">
    <location>
        <position position="82"/>
    </location>
</feature>
<feature type="non-terminal residue" evidence="1">
    <location>
        <position position="1"/>
    </location>
</feature>
<dbReference type="KEGG" id="gtt:GUITHDRAFT_58554"/>
<dbReference type="OrthoDB" id="530342at2759"/>
<proteinExistence type="predicted"/>